<feature type="region of interest" description="Disordered" evidence="1">
    <location>
        <begin position="1"/>
        <end position="30"/>
    </location>
</feature>
<evidence type="ECO:0000313" key="2">
    <source>
        <dbReference type="EMBL" id="CAK6440291.1"/>
    </source>
</evidence>
<dbReference type="Proteomes" id="UP001314169">
    <property type="component" value="Chromosome 19"/>
</dbReference>
<feature type="compositionally biased region" description="Gly residues" evidence="1">
    <location>
        <begin position="12"/>
        <end position="22"/>
    </location>
</feature>
<dbReference type="EMBL" id="OY882876">
    <property type="protein sequence ID" value="CAK6440291.1"/>
    <property type="molecule type" value="Genomic_DNA"/>
</dbReference>
<sequence length="126" mass="12797">MHSFSGLREGEAGVGPPCGEGGVPQTLDPCPGQPYADLHLSASLSRDAATCRGRIGTYSCGWGRRGLSGAPPGLHLCHLGLPEDRPLLQAPWSPAAGLLPRGAVCRLRAAAPGLAPGLAGPERDAS</sequence>
<protein>
    <submittedName>
        <fullName evidence="2">Uncharacterized protein</fullName>
    </submittedName>
</protein>
<gene>
    <name evidence="2" type="ORF">MPIPNATIZW_LOCUS8597</name>
</gene>
<accession>A0ABN9ZUA7</accession>
<proteinExistence type="predicted"/>
<name>A0ABN9ZUA7_PIPNA</name>
<organism evidence="2 3">
    <name type="scientific">Pipistrellus nathusii</name>
    <name type="common">Nathusius' pipistrelle</name>
    <dbReference type="NCBI Taxonomy" id="59473"/>
    <lineage>
        <taxon>Eukaryota</taxon>
        <taxon>Metazoa</taxon>
        <taxon>Chordata</taxon>
        <taxon>Craniata</taxon>
        <taxon>Vertebrata</taxon>
        <taxon>Euteleostomi</taxon>
        <taxon>Mammalia</taxon>
        <taxon>Eutheria</taxon>
        <taxon>Laurasiatheria</taxon>
        <taxon>Chiroptera</taxon>
        <taxon>Yangochiroptera</taxon>
        <taxon>Vespertilionidae</taxon>
        <taxon>Pipistrellus</taxon>
    </lineage>
</organism>
<evidence type="ECO:0000256" key="1">
    <source>
        <dbReference type="SAM" id="MobiDB-lite"/>
    </source>
</evidence>
<keyword evidence="3" id="KW-1185">Reference proteome</keyword>
<reference evidence="2" key="1">
    <citation type="submission" date="2023-12" db="EMBL/GenBank/DDBJ databases">
        <authorList>
            <person name="Brown T."/>
        </authorList>
    </citation>
    <scope>NUCLEOTIDE SEQUENCE</scope>
</reference>
<evidence type="ECO:0000313" key="3">
    <source>
        <dbReference type="Proteomes" id="UP001314169"/>
    </source>
</evidence>